<dbReference type="InterPro" id="IPR029069">
    <property type="entry name" value="HotDog_dom_sf"/>
</dbReference>
<dbReference type="PANTHER" id="PTHR21660:SF1">
    <property type="entry name" value="ACYL-COENZYME A THIOESTERASE 13"/>
    <property type="match status" value="1"/>
</dbReference>
<dbReference type="eggNOG" id="COG2050">
    <property type="taxonomic scope" value="Bacteria"/>
</dbReference>
<evidence type="ECO:0000259" key="3">
    <source>
        <dbReference type="Pfam" id="PF03061"/>
    </source>
</evidence>
<dbReference type="GO" id="GO:0047617">
    <property type="term" value="F:fatty acyl-CoA hydrolase activity"/>
    <property type="evidence" value="ECO:0007669"/>
    <property type="project" value="InterPro"/>
</dbReference>
<dbReference type="OrthoDB" id="9813282at2"/>
<protein>
    <submittedName>
        <fullName evidence="4">Thioesterase superfamily protein</fullName>
    </submittedName>
</protein>
<dbReference type="Pfam" id="PF03061">
    <property type="entry name" value="4HBT"/>
    <property type="match status" value="1"/>
</dbReference>
<dbReference type="Proteomes" id="UP000006377">
    <property type="component" value="Chromosome"/>
</dbReference>
<gene>
    <name evidence="4" type="ordered locus">Plav_2088</name>
</gene>
<dbReference type="RefSeq" id="WP_012111006.1">
    <property type="nucleotide sequence ID" value="NC_009719.1"/>
</dbReference>
<comment type="similarity">
    <text evidence="1">Belongs to the thioesterase PaaI family.</text>
</comment>
<organism evidence="4 5">
    <name type="scientific">Parvibaculum lavamentivorans (strain DS-1 / DSM 13023 / NCIMB 13966)</name>
    <dbReference type="NCBI Taxonomy" id="402881"/>
    <lineage>
        <taxon>Bacteria</taxon>
        <taxon>Pseudomonadati</taxon>
        <taxon>Pseudomonadota</taxon>
        <taxon>Alphaproteobacteria</taxon>
        <taxon>Hyphomicrobiales</taxon>
        <taxon>Parvibaculaceae</taxon>
        <taxon>Parvibaculum</taxon>
    </lineage>
</organism>
<sequence>MNAEIPNHSEAGLKLIRSVFAGGGFGRGIGQTLGLVGVSADPGAVVLAGDPSEDHQNPLGTVHGGYVATLLDGAMALALQTCLDPGTPYATTDLNINYLRGVKLNVGTVRAEGRVIDLGRSRALAEARLVGPDGQLHAFATGSFSVRR</sequence>
<accession>A7HUW9</accession>
<evidence type="ECO:0000313" key="5">
    <source>
        <dbReference type="Proteomes" id="UP000006377"/>
    </source>
</evidence>
<evidence type="ECO:0000256" key="2">
    <source>
        <dbReference type="ARBA" id="ARBA00022801"/>
    </source>
</evidence>
<dbReference type="InterPro" id="IPR003736">
    <property type="entry name" value="PAAI_dom"/>
</dbReference>
<proteinExistence type="inferred from homology"/>
<dbReference type="STRING" id="402881.Plav_2088"/>
<dbReference type="HOGENOM" id="CLU_089876_3_0_5"/>
<evidence type="ECO:0000313" key="4">
    <source>
        <dbReference type="EMBL" id="ABS63702.1"/>
    </source>
</evidence>
<dbReference type="PANTHER" id="PTHR21660">
    <property type="entry name" value="THIOESTERASE SUPERFAMILY MEMBER-RELATED"/>
    <property type="match status" value="1"/>
</dbReference>
<keyword evidence="5" id="KW-1185">Reference proteome</keyword>
<dbReference type="CDD" id="cd03443">
    <property type="entry name" value="PaaI_thioesterase"/>
    <property type="match status" value="1"/>
</dbReference>
<dbReference type="InterPro" id="IPR006683">
    <property type="entry name" value="Thioestr_dom"/>
</dbReference>
<feature type="domain" description="Thioesterase" evidence="3">
    <location>
        <begin position="60"/>
        <end position="135"/>
    </location>
</feature>
<reference evidence="4 5" key="1">
    <citation type="journal article" date="2011" name="Stand. Genomic Sci.">
        <title>Complete genome sequence of Parvibaculum lavamentivorans type strain (DS-1(T)).</title>
        <authorList>
            <person name="Schleheck D."/>
            <person name="Weiss M."/>
            <person name="Pitluck S."/>
            <person name="Bruce D."/>
            <person name="Land M.L."/>
            <person name="Han S."/>
            <person name="Saunders E."/>
            <person name="Tapia R."/>
            <person name="Detter C."/>
            <person name="Brettin T."/>
            <person name="Han J."/>
            <person name="Woyke T."/>
            <person name="Goodwin L."/>
            <person name="Pennacchio L."/>
            <person name="Nolan M."/>
            <person name="Cook A.M."/>
            <person name="Kjelleberg S."/>
            <person name="Thomas T."/>
        </authorList>
    </citation>
    <scope>NUCLEOTIDE SEQUENCE [LARGE SCALE GENOMIC DNA]</scope>
    <source>
        <strain evidence="5">DS-1 / DSM 13023 / NCIMB 13966</strain>
    </source>
</reference>
<keyword evidence="2" id="KW-0378">Hydrolase</keyword>
<dbReference type="SUPFAM" id="SSF54637">
    <property type="entry name" value="Thioesterase/thiol ester dehydrase-isomerase"/>
    <property type="match status" value="1"/>
</dbReference>
<dbReference type="NCBIfam" id="TIGR00369">
    <property type="entry name" value="unchar_dom_1"/>
    <property type="match status" value="1"/>
</dbReference>
<dbReference type="InterPro" id="IPR039298">
    <property type="entry name" value="ACOT13"/>
</dbReference>
<dbReference type="AlphaFoldDB" id="A7HUW9"/>
<dbReference type="KEGG" id="pla:Plav_2088"/>
<dbReference type="Gene3D" id="3.10.129.10">
    <property type="entry name" value="Hotdog Thioesterase"/>
    <property type="match status" value="1"/>
</dbReference>
<dbReference type="EMBL" id="CP000774">
    <property type="protein sequence ID" value="ABS63702.1"/>
    <property type="molecule type" value="Genomic_DNA"/>
</dbReference>
<evidence type="ECO:0000256" key="1">
    <source>
        <dbReference type="ARBA" id="ARBA00008324"/>
    </source>
</evidence>
<name>A7HUW9_PARL1</name>